<dbReference type="Gene3D" id="3.40.50.300">
    <property type="entry name" value="P-loop containing nucleotide triphosphate hydrolases"/>
    <property type="match status" value="1"/>
</dbReference>
<proteinExistence type="predicted"/>
<dbReference type="GO" id="GO:0004519">
    <property type="term" value="F:endonuclease activity"/>
    <property type="evidence" value="ECO:0007669"/>
    <property type="project" value="InterPro"/>
</dbReference>
<dbReference type="InterPro" id="IPR046461">
    <property type="entry name" value="TerL_ATPase"/>
</dbReference>
<sequence length="604" mass="67741">MQEVPLIASWHQYAHNVVAAGRTEANIQERLRPIVLKIRQLKKEPDTEAQVTALERKAEPLRAQLRALPVRVGRYALLACERHLRDLEDGESRGLFFNEKVAAAAVRFYSFLTHNKGRWAGKPLTLEPWQQFIIASLFGWKRADGTRRFRESYVEVARKNGKSTLSSGVGLQLLVADGEAGAEIYTAATKKEQAKIVFDDAKNMAAKSAALKMIRAHRNSIFVPSTMSKMQPMSADAKTEDGLNPHGIIIDEYHAHPNDELYGVLKSATGARSQPLLNIITTAGFNRLGPCAQLRKACVGILEQLHDDDAYFTVIFSLDEHDEWGDETCWQKANPNLGVSVGLDYLREQYRAAERMPSLQVNFKTKHLNLWTDASEVWLPHELWMQGAQGTPAELLVCRKAWGGLDLASVRDITALVFLFPDEADGFDVLPFFWVPEDSIDERTKKDGVPYRQWVDEGYIIATPGNVTDYNFIKAQVLEFCEMYQVQMIEFDRYNSSQLVIDLTEEGVPMQPFGQGFLSMSAPTKELEKLVLEGKIHHYGNPVLAWMCGNVEIKRDPAGNIKIDKGKSKEKVDGMVALAMALGGYMSGEGPETSIYEERGLLSF</sequence>
<dbReference type="PANTHER" id="PTHR41287">
    <property type="match status" value="1"/>
</dbReference>
<dbReference type="PANTHER" id="PTHR41287:SF1">
    <property type="entry name" value="PROTEIN YMFN"/>
    <property type="match status" value="1"/>
</dbReference>
<evidence type="ECO:0000313" key="4">
    <source>
        <dbReference type="Proteomes" id="UP000317624"/>
    </source>
</evidence>
<dbReference type="Gene3D" id="3.30.420.240">
    <property type="match status" value="1"/>
</dbReference>
<accession>A0A558BT09</accession>
<comment type="caution">
    <text evidence="3">The sequence shown here is derived from an EMBL/GenBank/DDBJ whole genome shotgun (WGS) entry which is preliminary data.</text>
</comment>
<organism evidence="3 4">
    <name type="scientific">Hymenobacter setariae</name>
    <dbReference type="NCBI Taxonomy" id="2594794"/>
    <lineage>
        <taxon>Bacteria</taxon>
        <taxon>Pseudomonadati</taxon>
        <taxon>Bacteroidota</taxon>
        <taxon>Cytophagia</taxon>
        <taxon>Cytophagales</taxon>
        <taxon>Hymenobacteraceae</taxon>
        <taxon>Hymenobacter</taxon>
    </lineage>
</organism>
<dbReference type="InterPro" id="IPR027417">
    <property type="entry name" value="P-loop_NTPase"/>
</dbReference>
<feature type="domain" description="Terminase large subunit-like ATPase" evidence="1">
    <location>
        <begin position="128"/>
        <end position="297"/>
    </location>
</feature>
<dbReference type="EMBL" id="VMRJ01000004">
    <property type="protein sequence ID" value="TVT39625.1"/>
    <property type="molecule type" value="Genomic_DNA"/>
</dbReference>
<protein>
    <submittedName>
        <fullName evidence="3">Terminase large subunit</fullName>
    </submittedName>
</protein>
<evidence type="ECO:0000259" key="2">
    <source>
        <dbReference type="Pfam" id="PF20441"/>
    </source>
</evidence>
<dbReference type="Pfam" id="PF03354">
    <property type="entry name" value="TerL_ATPase"/>
    <property type="match status" value="1"/>
</dbReference>
<dbReference type="RefSeq" id="WP_144850675.1">
    <property type="nucleotide sequence ID" value="NZ_VMRJ01000004.1"/>
</dbReference>
<feature type="domain" description="Terminase large subunit-like endonuclease" evidence="2">
    <location>
        <begin position="307"/>
        <end position="589"/>
    </location>
</feature>
<evidence type="ECO:0000259" key="1">
    <source>
        <dbReference type="Pfam" id="PF03354"/>
    </source>
</evidence>
<gene>
    <name evidence="3" type="ORF">FNT36_18460</name>
</gene>
<dbReference type="Pfam" id="PF20441">
    <property type="entry name" value="TerL_nuclease"/>
    <property type="match status" value="1"/>
</dbReference>
<keyword evidence="4" id="KW-1185">Reference proteome</keyword>
<dbReference type="Proteomes" id="UP000317624">
    <property type="component" value="Unassembled WGS sequence"/>
</dbReference>
<dbReference type="OrthoDB" id="3197057at2"/>
<name>A0A558BT09_9BACT</name>
<dbReference type="InterPro" id="IPR005021">
    <property type="entry name" value="Terminase_largesu-like"/>
</dbReference>
<evidence type="ECO:0000313" key="3">
    <source>
        <dbReference type="EMBL" id="TVT39625.1"/>
    </source>
</evidence>
<dbReference type="InterPro" id="IPR046462">
    <property type="entry name" value="TerL_nuclease"/>
</dbReference>
<reference evidence="3 4" key="1">
    <citation type="submission" date="2019-07" db="EMBL/GenBank/DDBJ databases">
        <title>Hymenobacter sp. straun FUR1 Genome sequencing and assembly.</title>
        <authorList>
            <person name="Chhetri G."/>
        </authorList>
    </citation>
    <scope>NUCLEOTIDE SEQUENCE [LARGE SCALE GENOMIC DNA]</scope>
    <source>
        <strain evidence="3 4">Fur1</strain>
    </source>
</reference>
<dbReference type="AlphaFoldDB" id="A0A558BT09"/>